<evidence type="ECO:0000256" key="1">
    <source>
        <dbReference type="SAM" id="SignalP"/>
    </source>
</evidence>
<feature type="signal peptide" evidence="1">
    <location>
        <begin position="1"/>
        <end position="37"/>
    </location>
</feature>
<accession>A0A7X0AW38</accession>
<dbReference type="InterPro" id="IPR023614">
    <property type="entry name" value="Porin_dom_sf"/>
</dbReference>
<protein>
    <recommendedName>
        <fullName evidence="4">Porin</fullName>
    </recommendedName>
</protein>
<organism evidence="2 3">
    <name type="scientific">Nitrospirillum iridis</name>
    <dbReference type="NCBI Taxonomy" id="765888"/>
    <lineage>
        <taxon>Bacteria</taxon>
        <taxon>Pseudomonadati</taxon>
        <taxon>Pseudomonadota</taxon>
        <taxon>Alphaproteobacteria</taxon>
        <taxon>Rhodospirillales</taxon>
        <taxon>Azospirillaceae</taxon>
        <taxon>Nitrospirillum</taxon>
    </lineage>
</organism>
<dbReference type="RefSeq" id="WP_184799496.1">
    <property type="nucleotide sequence ID" value="NZ_JACIIZ010000004.1"/>
</dbReference>
<dbReference type="AlphaFoldDB" id="A0A7X0AW38"/>
<dbReference type="SUPFAM" id="SSF56935">
    <property type="entry name" value="Porins"/>
    <property type="match status" value="1"/>
</dbReference>
<reference evidence="2 3" key="1">
    <citation type="submission" date="2020-08" db="EMBL/GenBank/DDBJ databases">
        <title>Genomic Encyclopedia of Type Strains, Phase IV (KMG-IV): sequencing the most valuable type-strain genomes for metagenomic binning, comparative biology and taxonomic classification.</title>
        <authorList>
            <person name="Goeker M."/>
        </authorList>
    </citation>
    <scope>NUCLEOTIDE SEQUENCE [LARGE SCALE GENOMIC DNA]</scope>
    <source>
        <strain evidence="2 3">DSM 22198</strain>
    </source>
</reference>
<dbReference type="Gene3D" id="2.40.160.10">
    <property type="entry name" value="Porin"/>
    <property type="match status" value="1"/>
</dbReference>
<comment type="caution">
    <text evidence="2">The sequence shown here is derived from an EMBL/GenBank/DDBJ whole genome shotgun (WGS) entry which is preliminary data.</text>
</comment>
<keyword evidence="3" id="KW-1185">Reference proteome</keyword>
<name>A0A7X0AW38_9PROT</name>
<evidence type="ECO:0008006" key="4">
    <source>
        <dbReference type="Google" id="ProtNLM"/>
    </source>
</evidence>
<sequence>MRRRPPAARLTRALLASPLLASLALTAGLLLAAPAQAGIDDYQLGQGLELGPINLAGYSSVTAALPDQGHKSLAIDDLSLFISGHVTSLVNPFVEAELTGLDLTRWGGDGDRHRDGYVVLERVYNDIYLPDGFTLRAGKMLAPVGEWNQIHAAPLVLSTVRPAVTYRNFSEYATGLSVLYADPAAALPDIQVYWQPAEELSARPDSIVDNRYRLVQGAHVSVPLALLDKVGLSFQRSVDDQGTEQHLYGLDGHYTVDRLTLQGEWTYSTLSGPGTRTRSREWGGFLSPSYALDDQWSVYGWYEIYSGRLQDAAAQDLLGGVAYRPHPAMVFKLEYVQNVGGRPVNPTGLFASWSVLF</sequence>
<keyword evidence="1" id="KW-0732">Signal</keyword>
<feature type="chain" id="PRO_5031331634" description="Porin" evidence="1">
    <location>
        <begin position="38"/>
        <end position="357"/>
    </location>
</feature>
<proteinExistence type="predicted"/>
<dbReference type="Proteomes" id="UP000539175">
    <property type="component" value="Unassembled WGS sequence"/>
</dbReference>
<dbReference type="EMBL" id="JACIIZ010000004">
    <property type="protein sequence ID" value="MBB6251209.1"/>
    <property type="molecule type" value="Genomic_DNA"/>
</dbReference>
<gene>
    <name evidence="2" type="ORF">FHS74_001754</name>
</gene>
<evidence type="ECO:0000313" key="3">
    <source>
        <dbReference type="Proteomes" id="UP000539175"/>
    </source>
</evidence>
<evidence type="ECO:0000313" key="2">
    <source>
        <dbReference type="EMBL" id="MBB6251209.1"/>
    </source>
</evidence>